<protein>
    <submittedName>
        <fullName evidence="6">Glyoxylase, beta-lactamase superfamily II</fullName>
    </submittedName>
</protein>
<evidence type="ECO:0000256" key="3">
    <source>
        <dbReference type="ARBA" id="ARBA00022801"/>
    </source>
</evidence>
<dbReference type="InterPro" id="IPR001279">
    <property type="entry name" value="Metallo-B-lactamas"/>
</dbReference>
<sequence length="213" mass="23903">MFTIEIFTFNPFQENTYVLYNEKGNALIFDPGTFFPAETQTLKDFILRRGIKPVALINTHCHLDHVFGNKWLAEAYQLTPQIHPLEKQLHDKSEEVGSKYGLEFAAYKGDFTFIEPGDMIKLDSDELEVILVPGHSPGSLAFYCSAQQFVISGDALFLESIGRTDLPGGNHEQLLHSIKEKLFNLPPETVVYPGHGPKTSIAHERAGNPFVQP</sequence>
<keyword evidence="2" id="KW-0479">Metal-binding</keyword>
<dbReference type="SUPFAM" id="SSF56281">
    <property type="entry name" value="Metallo-hydrolase/oxidoreductase"/>
    <property type="match status" value="1"/>
</dbReference>
<dbReference type="InterPro" id="IPR051453">
    <property type="entry name" value="MBL_Glyoxalase_II"/>
</dbReference>
<dbReference type="RefSeq" id="WP_091396318.1">
    <property type="nucleotide sequence ID" value="NZ_FNQY01000007.1"/>
</dbReference>
<dbReference type="SMART" id="SM00849">
    <property type="entry name" value="Lactamase_B"/>
    <property type="match status" value="1"/>
</dbReference>
<dbReference type="GO" id="GO:0046872">
    <property type="term" value="F:metal ion binding"/>
    <property type="evidence" value="ECO:0007669"/>
    <property type="project" value="UniProtKB-KW"/>
</dbReference>
<dbReference type="PANTHER" id="PTHR46233:SF3">
    <property type="entry name" value="HYDROXYACYLGLUTATHIONE HYDROLASE GLOC"/>
    <property type="match status" value="1"/>
</dbReference>
<gene>
    <name evidence="6" type="ORF">SAMN05192529_107149</name>
</gene>
<dbReference type="OrthoDB" id="9802248at2"/>
<reference evidence="6 7" key="1">
    <citation type="submission" date="2016-10" db="EMBL/GenBank/DDBJ databases">
        <authorList>
            <person name="de Groot N.N."/>
        </authorList>
    </citation>
    <scope>NUCLEOTIDE SEQUENCE [LARGE SCALE GENOMIC DNA]</scope>
    <source>
        <strain evidence="6 7">Vu-144</strain>
    </source>
</reference>
<dbReference type="PANTHER" id="PTHR46233">
    <property type="entry name" value="HYDROXYACYLGLUTATHIONE HYDROLASE GLOC"/>
    <property type="match status" value="1"/>
</dbReference>
<evidence type="ECO:0000256" key="4">
    <source>
        <dbReference type="ARBA" id="ARBA00022833"/>
    </source>
</evidence>
<dbReference type="InterPro" id="IPR036866">
    <property type="entry name" value="RibonucZ/Hydroxyglut_hydro"/>
</dbReference>
<dbReference type="EMBL" id="FNQY01000007">
    <property type="protein sequence ID" value="SEA07578.1"/>
    <property type="molecule type" value="Genomic_DNA"/>
</dbReference>
<dbReference type="Pfam" id="PF00753">
    <property type="entry name" value="Lactamase_B"/>
    <property type="match status" value="1"/>
</dbReference>
<comment type="cofactor">
    <cofactor evidence="1">
        <name>Zn(2+)</name>
        <dbReference type="ChEBI" id="CHEBI:29105"/>
    </cofactor>
</comment>
<dbReference type="GO" id="GO:0016787">
    <property type="term" value="F:hydrolase activity"/>
    <property type="evidence" value="ECO:0007669"/>
    <property type="project" value="UniProtKB-KW"/>
</dbReference>
<keyword evidence="3" id="KW-0378">Hydrolase</keyword>
<keyword evidence="4" id="KW-0862">Zinc</keyword>
<feature type="domain" description="Metallo-beta-lactamase" evidence="5">
    <location>
        <begin position="13"/>
        <end position="195"/>
    </location>
</feature>
<dbReference type="Gene3D" id="3.60.15.10">
    <property type="entry name" value="Ribonuclease Z/Hydroxyacylglutathione hydrolase-like"/>
    <property type="match status" value="1"/>
</dbReference>
<evidence type="ECO:0000313" key="7">
    <source>
        <dbReference type="Proteomes" id="UP000199041"/>
    </source>
</evidence>
<dbReference type="STRING" id="551991.SAMN05192529_107149"/>
<evidence type="ECO:0000259" key="5">
    <source>
        <dbReference type="SMART" id="SM00849"/>
    </source>
</evidence>
<evidence type="ECO:0000256" key="2">
    <source>
        <dbReference type="ARBA" id="ARBA00022723"/>
    </source>
</evidence>
<dbReference type="AlphaFoldDB" id="A0A1H3Y9L4"/>
<evidence type="ECO:0000313" key="6">
    <source>
        <dbReference type="EMBL" id="SEA07578.1"/>
    </source>
</evidence>
<evidence type="ECO:0000256" key="1">
    <source>
        <dbReference type="ARBA" id="ARBA00001947"/>
    </source>
</evidence>
<keyword evidence="7" id="KW-1185">Reference proteome</keyword>
<dbReference type="Proteomes" id="UP000199041">
    <property type="component" value="Unassembled WGS sequence"/>
</dbReference>
<organism evidence="6 7">
    <name type="scientific">Arachidicoccus rhizosphaerae</name>
    <dbReference type="NCBI Taxonomy" id="551991"/>
    <lineage>
        <taxon>Bacteria</taxon>
        <taxon>Pseudomonadati</taxon>
        <taxon>Bacteroidota</taxon>
        <taxon>Chitinophagia</taxon>
        <taxon>Chitinophagales</taxon>
        <taxon>Chitinophagaceae</taxon>
        <taxon>Arachidicoccus</taxon>
    </lineage>
</organism>
<dbReference type="CDD" id="cd06262">
    <property type="entry name" value="metallo-hydrolase-like_MBL-fold"/>
    <property type="match status" value="1"/>
</dbReference>
<accession>A0A1H3Y9L4</accession>
<name>A0A1H3Y9L4_9BACT</name>
<proteinExistence type="predicted"/>